<comment type="caution">
    <text evidence="3">The sequence shown here is derived from an EMBL/GenBank/DDBJ whole genome shotgun (WGS) entry which is preliminary data.</text>
</comment>
<keyword evidence="4" id="KW-1185">Reference proteome</keyword>
<feature type="region of interest" description="Disordered" evidence="1">
    <location>
        <begin position="52"/>
        <end position="75"/>
    </location>
</feature>
<feature type="compositionally biased region" description="Basic and acidic residues" evidence="1">
    <location>
        <begin position="190"/>
        <end position="199"/>
    </location>
</feature>
<sequence length="212" mass="24258">MANLTPPVPLLLALLLLLILPFIFSPNGVRFAEAGKRRVHITDDLDDVVDDEEDDTWKEWGKKTKPSSDFGPPPDLSKMDMSQIQAEMMKRQTGPAFGFVKLRMGEKRTRDTVAELAMKWTQVLRTGAIEARFMGVDLNTIMFNMERGQDTTELKEFALKQPEAYEIKIGDQVFRRPGDPPLEELVEKLRNEKKRKESDSPTESNIHLKEEL</sequence>
<keyword evidence="2" id="KW-0732">Signal</keyword>
<protein>
    <recommendedName>
        <fullName evidence="5">LDLR chaperone MESD</fullName>
    </recommendedName>
</protein>
<dbReference type="InterPro" id="IPR019330">
    <property type="entry name" value="MESD"/>
</dbReference>
<evidence type="ECO:0000313" key="3">
    <source>
        <dbReference type="EMBL" id="KAB2597727.1"/>
    </source>
</evidence>
<evidence type="ECO:0000256" key="2">
    <source>
        <dbReference type="SAM" id="SignalP"/>
    </source>
</evidence>
<accession>A0A5N5F437</accession>
<dbReference type="Gene3D" id="3.30.70.260">
    <property type="match status" value="1"/>
</dbReference>
<evidence type="ECO:0008006" key="5">
    <source>
        <dbReference type="Google" id="ProtNLM"/>
    </source>
</evidence>
<feature type="chain" id="PRO_5024439245" description="LDLR chaperone MESD" evidence="2">
    <location>
        <begin position="26"/>
        <end position="212"/>
    </location>
</feature>
<feature type="signal peptide" evidence="2">
    <location>
        <begin position="1"/>
        <end position="25"/>
    </location>
</feature>
<reference evidence="4" key="2">
    <citation type="submission" date="2019-10" db="EMBL/GenBank/DDBJ databases">
        <title>A de novo genome assembly of a pear dwarfing rootstock.</title>
        <authorList>
            <person name="Wang F."/>
            <person name="Wang J."/>
            <person name="Li S."/>
            <person name="Zhang Y."/>
            <person name="Fang M."/>
            <person name="Ma L."/>
            <person name="Zhao Y."/>
            <person name="Jiang S."/>
        </authorList>
    </citation>
    <scope>NUCLEOTIDE SEQUENCE [LARGE SCALE GENOMIC DNA]</scope>
</reference>
<dbReference type="AlphaFoldDB" id="A0A5N5F437"/>
<feature type="region of interest" description="Disordered" evidence="1">
    <location>
        <begin position="190"/>
        <end position="212"/>
    </location>
</feature>
<dbReference type="PANTHER" id="PTHR36357">
    <property type="entry name" value="OS03G0148300 PROTEIN"/>
    <property type="match status" value="1"/>
</dbReference>
<name>A0A5N5F437_9ROSA</name>
<proteinExistence type="predicted"/>
<reference evidence="3 4" key="1">
    <citation type="submission" date="2019-09" db="EMBL/GenBank/DDBJ databases">
        <authorList>
            <person name="Ou C."/>
        </authorList>
    </citation>
    <scope>NUCLEOTIDE SEQUENCE [LARGE SCALE GENOMIC DNA]</scope>
    <source>
        <strain evidence="3">S2</strain>
        <tissue evidence="3">Leaf</tissue>
    </source>
</reference>
<dbReference type="PANTHER" id="PTHR36357:SF1">
    <property type="entry name" value="OS03G0148300 PROTEIN"/>
    <property type="match status" value="1"/>
</dbReference>
<gene>
    <name evidence="3" type="ORF">D8674_000647</name>
</gene>
<reference evidence="3 4" key="3">
    <citation type="submission" date="2019-11" db="EMBL/GenBank/DDBJ databases">
        <title>A de novo genome assembly of a pear dwarfing rootstock.</title>
        <authorList>
            <person name="Wang F."/>
            <person name="Wang J."/>
            <person name="Li S."/>
            <person name="Zhang Y."/>
            <person name="Fang M."/>
            <person name="Ma L."/>
            <person name="Zhao Y."/>
            <person name="Jiang S."/>
        </authorList>
    </citation>
    <scope>NUCLEOTIDE SEQUENCE [LARGE SCALE GENOMIC DNA]</scope>
    <source>
        <strain evidence="3">S2</strain>
        <tissue evidence="3">Leaf</tissue>
    </source>
</reference>
<dbReference type="Proteomes" id="UP000327157">
    <property type="component" value="Chromosome 1"/>
</dbReference>
<dbReference type="OrthoDB" id="75833at2759"/>
<evidence type="ECO:0000313" key="4">
    <source>
        <dbReference type="Proteomes" id="UP000327157"/>
    </source>
</evidence>
<dbReference type="EMBL" id="SMOL01000768">
    <property type="protein sequence ID" value="KAB2597727.1"/>
    <property type="molecule type" value="Genomic_DNA"/>
</dbReference>
<organism evidence="3 4">
    <name type="scientific">Pyrus ussuriensis x Pyrus communis</name>
    <dbReference type="NCBI Taxonomy" id="2448454"/>
    <lineage>
        <taxon>Eukaryota</taxon>
        <taxon>Viridiplantae</taxon>
        <taxon>Streptophyta</taxon>
        <taxon>Embryophyta</taxon>
        <taxon>Tracheophyta</taxon>
        <taxon>Spermatophyta</taxon>
        <taxon>Magnoliopsida</taxon>
        <taxon>eudicotyledons</taxon>
        <taxon>Gunneridae</taxon>
        <taxon>Pentapetalae</taxon>
        <taxon>rosids</taxon>
        <taxon>fabids</taxon>
        <taxon>Rosales</taxon>
        <taxon>Rosaceae</taxon>
        <taxon>Amygdaloideae</taxon>
        <taxon>Maleae</taxon>
        <taxon>Pyrus</taxon>
    </lineage>
</organism>
<dbReference type="Pfam" id="PF10185">
    <property type="entry name" value="Mesd"/>
    <property type="match status" value="1"/>
</dbReference>
<dbReference type="GO" id="GO:0006457">
    <property type="term" value="P:protein folding"/>
    <property type="evidence" value="ECO:0007669"/>
    <property type="project" value="InterPro"/>
</dbReference>
<evidence type="ECO:0000256" key="1">
    <source>
        <dbReference type="SAM" id="MobiDB-lite"/>
    </source>
</evidence>